<dbReference type="PROSITE" id="PS50235">
    <property type="entry name" value="USP_3"/>
    <property type="match status" value="1"/>
</dbReference>
<comment type="catalytic activity">
    <reaction evidence="1">
        <text>Thiol-dependent hydrolysis of ester, thioester, amide, peptide and isopeptide bonds formed by the C-terminal Gly of ubiquitin (a 76-residue protein attached to proteins as an intracellular targeting signal).</text>
        <dbReference type="EC" id="3.4.19.12"/>
    </reaction>
</comment>
<sequence>MSSRQDGFDDIYLGRFGGSRQFAQPSKHLWDRLDQPTVIISALVLVVSILYSLHGSYASSLEEIGFSLGQSLWDGLVRATPSRLVHAIDKRFSPQQQSSEQMIDTLYPTHEAKSAAMRRALGLNRGRDIMSSVFSVRARALSRTGIALGIKHDKERPAGLGNRNNSCFQNSVLQGLASLDKLRDYLSASLRNVDTHGRDTTNRAVTQTLRTLLSDLNDASNNGRTLWTPNKLKFMDTWTQQDAQEYYSKIIDEIDKMAAQAVGSATPPTGYRYDLEAGGKDDTVASQHSDDSGYQSLFGSSKAPDAAPFKNPLEGLLAQRVSCVQCGHSEGLSMSPSNCLTLTITPRGHHDLYERLDDYCRLESLHGVDCPKCTLLKYQRDLTTLTTKMREKGSTGKQLEVPLRRLEAVELALEEGHFDDKTIADKCKVPSSSKVTTTKTKQMVIGMPPQCLVVHINRSSFDPVTFFEVKNSAPVLFPKTLDLGPWCLGSAGGAVGGPGGNVDGEQWLENPRASMIAGGTLPSRLSGPIYELRAVVTHNGRHDYGHYICYRQSPTRRTPDTRRSRAVSGASETEKNDDGVVEDCPDGVEKSDNSTEDGSAGDASQETVWWRLSDQNVSPVDEHTIANLAPGVFMLFYECIDDSFVLQDSSETARSSTTRSSADSEHGASEQPVEPPSQKVDTTAQPSASPPAVRPESVPLPPDCEDEEVVQERETSDVGQMA</sequence>
<dbReference type="PROSITE" id="PS00973">
    <property type="entry name" value="USP_2"/>
    <property type="match status" value="1"/>
</dbReference>
<proteinExistence type="inferred from homology"/>
<dbReference type="InterPro" id="IPR001394">
    <property type="entry name" value="Peptidase_C19_UCH"/>
</dbReference>
<dbReference type="Proteomes" id="UP000029964">
    <property type="component" value="Unassembled WGS sequence"/>
</dbReference>
<evidence type="ECO:0000313" key="10">
    <source>
        <dbReference type="EMBL" id="KFH46619.1"/>
    </source>
</evidence>
<organism evidence="10 11">
    <name type="scientific">Hapsidospora chrysogenum (strain ATCC 11550 / CBS 779.69 / DSM 880 / IAM 14645 / JCM 23072 / IMI 49137)</name>
    <name type="common">Acremonium chrysogenum</name>
    <dbReference type="NCBI Taxonomy" id="857340"/>
    <lineage>
        <taxon>Eukaryota</taxon>
        <taxon>Fungi</taxon>
        <taxon>Dikarya</taxon>
        <taxon>Ascomycota</taxon>
        <taxon>Pezizomycotina</taxon>
        <taxon>Sordariomycetes</taxon>
        <taxon>Hypocreomycetidae</taxon>
        <taxon>Hypocreales</taxon>
        <taxon>Bionectriaceae</taxon>
        <taxon>Hapsidospora</taxon>
    </lineage>
</organism>
<dbReference type="PANTHER" id="PTHR24006:SF888">
    <property type="entry name" value="UBIQUITIN CARBOXYL-TERMINAL HYDROLASE 30"/>
    <property type="match status" value="1"/>
</dbReference>
<keyword evidence="11" id="KW-1185">Reference proteome</keyword>
<comment type="similarity">
    <text evidence="2">Belongs to the peptidase C19 family.</text>
</comment>
<feature type="region of interest" description="Disordered" evidence="8">
    <location>
        <begin position="554"/>
        <end position="604"/>
    </location>
</feature>
<dbReference type="GO" id="GO:0016579">
    <property type="term" value="P:protein deubiquitination"/>
    <property type="evidence" value="ECO:0007669"/>
    <property type="project" value="InterPro"/>
</dbReference>
<evidence type="ECO:0000256" key="6">
    <source>
        <dbReference type="ARBA" id="ARBA00022801"/>
    </source>
</evidence>
<feature type="compositionally biased region" description="Low complexity" evidence="8">
    <location>
        <begin position="650"/>
        <end position="661"/>
    </location>
</feature>
<gene>
    <name evidence="10" type="ORF">ACRE_025440</name>
</gene>
<feature type="domain" description="USP" evidence="9">
    <location>
        <begin position="158"/>
        <end position="640"/>
    </location>
</feature>
<dbReference type="Gene3D" id="3.90.70.10">
    <property type="entry name" value="Cysteine proteinases"/>
    <property type="match status" value="1"/>
</dbReference>
<protein>
    <recommendedName>
        <fullName evidence="3">ubiquitinyl hydrolase 1</fullName>
        <ecNumber evidence="3">3.4.19.12</ecNumber>
    </recommendedName>
</protein>
<reference evidence="11" key="1">
    <citation type="journal article" date="2014" name="Genome Announc.">
        <title>Genome sequence and annotation of Acremonium chrysogenum, producer of the beta-lactam antibiotic cephalosporin C.</title>
        <authorList>
            <person name="Terfehr D."/>
            <person name="Dahlmann T.A."/>
            <person name="Specht T."/>
            <person name="Zadra I."/>
            <person name="Kuernsteiner H."/>
            <person name="Kueck U."/>
        </authorList>
    </citation>
    <scope>NUCLEOTIDE SEQUENCE [LARGE SCALE GENOMIC DNA]</scope>
    <source>
        <strain evidence="11">ATCC 11550 / CBS 779.69 / DSM 880 / IAM 14645 / JCM 23072 / IMI 49137</strain>
    </source>
</reference>
<evidence type="ECO:0000256" key="8">
    <source>
        <dbReference type="SAM" id="MobiDB-lite"/>
    </source>
</evidence>
<dbReference type="EMBL" id="JPKY01000017">
    <property type="protein sequence ID" value="KFH46619.1"/>
    <property type="molecule type" value="Genomic_DNA"/>
</dbReference>
<dbReference type="GO" id="GO:0004843">
    <property type="term" value="F:cysteine-type deubiquitinase activity"/>
    <property type="evidence" value="ECO:0007669"/>
    <property type="project" value="UniProtKB-EC"/>
</dbReference>
<dbReference type="SUPFAM" id="SSF54001">
    <property type="entry name" value="Cysteine proteinases"/>
    <property type="match status" value="1"/>
</dbReference>
<dbReference type="InterPro" id="IPR028889">
    <property type="entry name" value="USP"/>
</dbReference>
<dbReference type="AlphaFoldDB" id="A0A086TB87"/>
<dbReference type="OrthoDB" id="2020758at2759"/>
<keyword evidence="7" id="KW-0788">Thiol protease</keyword>
<dbReference type="STRING" id="857340.A0A086TB87"/>
<evidence type="ECO:0000256" key="2">
    <source>
        <dbReference type="ARBA" id="ARBA00009085"/>
    </source>
</evidence>
<keyword evidence="6 10" id="KW-0378">Hydrolase</keyword>
<dbReference type="GO" id="GO:0006508">
    <property type="term" value="P:proteolysis"/>
    <property type="evidence" value="ECO:0007669"/>
    <property type="project" value="UniProtKB-KW"/>
</dbReference>
<evidence type="ECO:0000256" key="3">
    <source>
        <dbReference type="ARBA" id="ARBA00012759"/>
    </source>
</evidence>
<name>A0A086TB87_HAPC1</name>
<dbReference type="EC" id="3.4.19.12" evidence="3"/>
<evidence type="ECO:0000256" key="4">
    <source>
        <dbReference type="ARBA" id="ARBA00022670"/>
    </source>
</evidence>
<dbReference type="HOGENOM" id="CLU_008279_6_0_1"/>
<dbReference type="GO" id="GO:0005829">
    <property type="term" value="C:cytosol"/>
    <property type="evidence" value="ECO:0007669"/>
    <property type="project" value="TreeGrafter"/>
</dbReference>
<evidence type="ECO:0000256" key="5">
    <source>
        <dbReference type="ARBA" id="ARBA00022786"/>
    </source>
</evidence>
<dbReference type="InterPro" id="IPR018200">
    <property type="entry name" value="USP_CS"/>
</dbReference>
<evidence type="ECO:0000259" key="9">
    <source>
        <dbReference type="PROSITE" id="PS50235"/>
    </source>
</evidence>
<evidence type="ECO:0000313" key="11">
    <source>
        <dbReference type="Proteomes" id="UP000029964"/>
    </source>
</evidence>
<feature type="compositionally biased region" description="Pro residues" evidence="8">
    <location>
        <begin position="688"/>
        <end position="702"/>
    </location>
</feature>
<comment type="caution">
    <text evidence="10">The sequence shown here is derived from an EMBL/GenBank/DDBJ whole genome shotgun (WGS) entry which is preliminary data.</text>
</comment>
<dbReference type="InterPro" id="IPR038765">
    <property type="entry name" value="Papain-like_cys_pep_sf"/>
</dbReference>
<dbReference type="CDD" id="cd02662">
    <property type="entry name" value="Peptidase_C19F"/>
    <property type="match status" value="1"/>
</dbReference>
<dbReference type="InterPro" id="IPR050164">
    <property type="entry name" value="Peptidase_C19"/>
</dbReference>
<dbReference type="Pfam" id="PF00443">
    <property type="entry name" value="UCH"/>
    <property type="match status" value="1"/>
</dbReference>
<keyword evidence="5" id="KW-0833">Ubl conjugation pathway</keyword>
<evidence type="ECO:0000256" key="1">
    <source>
        <dbReference type="ARBA" id="ARBA00000707"/>
    </source>
</evidence>
<keyword evidence="4" id="KW-0645">Protease</keyword>
<evidence type="ECO:0000256" key="7">
    <source>
        <dbReference type="ARBA" id="ARBA00022807"/>
    </source>
</evidence>
<feature type="region of interest" description="Disordered" evidence="8">
    <location>
        <begin position="650"/>
        <end position="722"/>
    </location>
</feature>
<accession>A0A086TB87</accession>
<dbReference type="GO" id="GO:0005634">
    <property type="term" value="C:nucleus"/>
    <property type="evidence" value="ECO:0007669"/>
    <property type="project" value="TreeGrafter"/>
</dbReference>
<dbReference type="PANTHER" id="PTHR24006">
    <property type="entry name" value="UBIQUITIN CARBOXYL-TERMINAL HYDROLASE"/>
    <property type="match status" value="1"/>
</dbReference>